<evidence type="ECO:0000313" key="3">
    <source>
        <dbReference type="EnsemblPlants" id="TraesCS2A02G048100.1"/>
    </source>
</evidence>
<keyword evidence="2" id="KW-0812">Transmembrane</keyword>
<feature type="compositionally biased region" description="Polar residues" evidence="1">
    <location>
        <begin position="82"/>
        <end position="94"/>
    </location>
</feature>
<dbReference type="OrthoDB" id="611530at2759"/>
<dbReference type="PaxDb" id="4565-Traes_2AS_EBFCA3AD6.1"/>
<evidence type="ECO:0000256" key="2">
    <source>
        <dbReference type="SAM" id="Phobius"/>
    </source>
</evidence>
<name>A0A3B6ARQ1_WHEAT</name>
<accession>A0A3B6ARQ1</accession>
<dbReference type="Gramene" id="TraesCS2A03G0090600.1">
    <property type="protein sequence ID" value="TraesCS2A03G0090600.1.CDS"/>
    <property type="gene ID" value="TraesCS2A03G0090600"/>
</dbReference>
<keyword evidence="2" id="KW-0472">Membrane</keyword>
<organism evidence="3">
    <name type="scientific">Triticum aestivum</name>
    <name type="common">Wheat</name>
    <dbReference type="NCBI Taxonomy" id="4565"/>
    <lineage>
        <taxon>Eukaryota</taxon>
        <taxon>Viridiplantae</taxon>
        <taxon>Streptophyta</taxon>
        <taxon>Embryophyta</taxon>
        <taxon>Tracheophyta</taxon>
        <taxon>Spermatophyta</taxon>
        <taxon>Magnoliopsida</taxon>
        <taxon>Liliopsida</taxon>
        <taxon>Poales</taxon>
        <taxon>Poaceae</taxon>
        <taxon>BOP clade</taxon>
        <taxon>Pooideae</taxon>
        <taxon>Triticodae</taxon>
        <taxon>Triticeae</taxon>
        <taxon>Triticinae</taxon>
        <taxon>Triticum</taxon>
    </lineage>
</organism>
<dbReference type="Gramene" id="TraesCAD_scaffold_008718_01G000600.1">
    <property type="protein sequence ID" value="TraesCAD_scaffold_008718_01G000600.1"/>
    <property type="gene ID" value="TraesCAD_scaffold_008718_01G000600"/>
</dbReference>
<reference evidence="3" key="1">
    <citation type="submission" date="2018-08" db="EMBL/GenBank/DDBJ databases">
        <authorList>
            <person name="Rossello M."/>
        </authorList>
    </citation>
    <scope>NUCLEOTIDE SEQUENCE [LARGE SCALE GENOMIC DNA]</scope>
    <source>
        <strain evidence="3">cv. Chinese Spring</strain>
    </source>
</reference>
<protein>
    <submittedName>
        <fullName evidence="3">Uncharacterized protein</fullName>
    </submittedName>
</protein>
<keyword evidence="2" id="KW-1133">Transmembrane helix</keyword>
<proteinExistence type="predicted"/>
<keyword evidence="4" id="KW-1185">Reference proteome</keyword>
<dbReference type="Gramene" id="TraesWEE_scaffold_013620_01G000400.1">
    <property type="protein sequence ID" value="TraesWEE_scaffold_013620_01G000400.1"/>
    <property type="gene ID" value="TraesWEE_scaffold_013620_01G000400"/>
</dbReference>
<dbReference type="EnsemblPlants" id="TraesCS2A02G048100.1">
    <property type="protein sequence ID" value="TraesCS2A02G048100.1"/>
    <property type="gene ID" value="TraesCS2A02G048100"/>
</dbReference>
<sequence>MKPFSSTNLSRIITLFVMKIGAVMFVGLIFINLCTCMPRNVANHESHNTAVPQKEMRSLMSGTDGRNGPPSNDHQCPLGTYPNCQGMSQNTQEAAQDVGGN</sequence>
<dbReference type="AlphaFoldDB" id="A0A3B6ARQ1"/>
<reference evidence="3" key="2">
    <citation type="submission" date="2018-10" db="UniProtKB">
        <authorList>
            <consortium name="EnsemblPlants"/>
        </authorList>
    </citation>
    <scope>IDENTIFICATION</scope>
</reference>
<dbReference type="OMA" id="NHESHNT"/>
<evidence type="ECO:0000256" key="1">
    <source>
        <dbReference type="SAM" id="MobiDB-lite"/>
    </source>
</evidence>
<dbReference type="Proteomes" id="UP000019116">
    <property type="component" value="Chromosome 2A"/>
</dbReference>
<feature type="transmembrane region" description="Helical" evidence="2">
    <location>
        <begin position="12"/>
        <end position="33"/>
    </location>
</feature>
<dbReference type="Gramene" id="TraesCS2A02G048100.1">
    <property type="protein sequence ID" value="TraesCS2A02G048100.1"/>
    <property type="gene ID" value="TraesCS2A02G048100"/>
</dbReference>
<evidence type="ECO:0000313" key="4">
    <source>
        <dbReference type="Proteomes" id="UP000019116"/>
    </source>
</evidence>
<feature type="region of interest" description="Disordered" evidence="1">
    <location>
        <begin position="45"/>
        <end position="101"/>
    </location>
</feature>